<dbReference type="PANTHER" id="PTHR43011:SF1">
    <property type="entry name" value="IRON-SULFUR CLUSTER ASSEMBLY 2 HOMOLOG, MITOCHONDRIAL"/>
    <property type="match status" value="1"/>
</dbReference>
<dbReference type="NCBIfam" id="TIGR00049">
    <property type="entry name" value="iron-sulfur cluster assembly accessory protein"/>
    <property type="match status" value="1"/>
</dbReference>
<evidence type="ECO:0000313" key="3">
    <source>
        <dbReference type="Proteomes" id="UP001161409"/>
    </source>
</evidence>
<dbReference type="RefSeq" id="WP_169561844.1">
    <property type="nucleotide sequence ID" value="NZ_BSNF01000008.1"/>
</dbReference>
<evidence type="ECO:0000259" key="1">
    <source>
        <dbReference type="Pfam" id="PF01521"/>
    </source>
</evidence>
<feature type="domain" description="Core" evidence="1">
    <location>
        <begin position="5"/>
        <end position="105"/>
    </location>
</feature>
<sequence>MEPPVKLSDTAAAQINTIVRDMNSDKKMLRVAVNGGGCSGFQYSFDLDDTRNDDDMVVEKDGAVLLVDSVSLMYLAGSEIDYVSDLIGAAFRINNPNATASCSCGSSFSV</sequence>
<reference evidence="2" key="1">
    <citation type="journal article" date="2014" name="Int. J. Syst. Evol. Microbiol.">
        <title>Complete genome of a new Firmicutes species belonging to the dominant human colonic microbiota ('Ruminococcus bicirculans') reveals two chromosomes and a selective capacity to utilize plant glucans.</title>
        <authorList>
            <consortium name="NISC Comparative Sequencing Program"/>
            <person name="Wegmann U."/>
            <person name="Louis P."/>
            <person name="Goesmann A."/>
            <person name="Henrissat B."/>
            <person name="Duncan S.H."/>
            <person name="Flint H.J."/>
        </authorList>
    </citation>
    <scope>NUCLEOTIDE SEQUENCE</scope>
    <source>
        <strain evidence="2">NBRC 103408</strain>
    </source>
</reference>
<dbReference type="PANTHER" id="PTHR43011">
    <property type="entry name" value="IRON-SULFUR CLUSTER ASSEMBLY 2 HOMOLOG, MITOCHONDRIAL"/>
    <property type="match status" value="1"/>
</dbReference>
<dbReference type="InterPro" id="IPR016092">
    <property type="entry name" value="ATAP"/>
</dbReference>
<dbReference type="NCBIfam" id="NF010147">
    <property type="entry name" value="PRK13623.1"/>
    <property type="match status" value="1"/>
</dbReference>
<dbReference type="EMBL" id="BSNF01000008">
    <property type="protein sequence ID" value="GLQ07482.1"/>
    <property type="molecule type" value="Genomic_DNA"/>
</dbReference>
<dbReference type="PROSITE" id="PS01152">
    <property type="entry name" value="HESB"/>
    <property type="match status" value="1"/>
</dbReference>
<dbReference type="Gene3D" id="2.60.300.12">
    <property type="entry name" value="HesB-like domain"/>
    <property type="match status" value="1"/>
</dbReference>
<accession>A0ABQ5U834</accession>
<dbReference type="Proteomes" id="UP001161409">
    <property type="component" value="Unassembled WGS sequence"/>
</dbReference>
<proteinExistence type="predicted"/>
<dbReference type="InterPro" id="IPR000361">
    <property type="entry name" value="ATAP_core_dom"/>
</dbReference>
<name>A0ABQ5U834_9PROT</name>
<protein>
    <submittedName>
        <fullName evidence="2">Heme biosynthesis protein HemY</fullName>
    </submittedName>
</protein>
<dbReference type="Pfam" id="PF01521">
    <property type="entry name" value="Fe-S_biosyn"/>
    <property type="match status" value="1"/>
</dbReference>
<comment type="caution">
    <text evidence="2">The sequence shown here is derived from an EMBL/GenBank/DDBJ whole genome shotgun (WGS) entry which is preliminary data.</text>
</comment>
<dbReference type="InterPro" id="IPR035903">
    <property type="entry name" value="HesB-like_dom_sf"/>
</dbReference>
<keyword evidence="3" id="KW-1185">Reference proteome</keyword>
<organism evidence="2 3">
    <name type="scientific">Sneathiella chinensis</name>
    <dbReference type="NCBI Taxonomy" id="349750"/>
    <lineage>
        <taxon>Bacteria</taxon>
        <taxon>Pseudomonadati</taxon>
        <taxon>Pseudomonadota</taxon>
        <taxon>Alphaproteobacteria</taxon>
        <taxon>Sneathiellales</taxon>
        <taxon>Sneathiellaceae</taxon>
        <taxon>Sneathiella</taxon>
    </lineage>
</organism>
<dbReference type="InterPro" id="IPR017870">
    <property type="entry name" value="FeS_cluster_insertion_CS"/>
</dbReference>
<dbReference type="SUPFAM" id="SSF89360">
    <property type="entry name" value="HesB-like domain"/>
    <property type="match status" value="1"/>
</dbReference>
<reference evidence="2" key="2">
    <citation type="submission" date="2023-01" db="EMBL/GenBank/DDBJ databases">
        <title>Draft genome sequence of Sneathiella chinensis strain NBRC 103408.</title>
        <authorList>
            <person name="Sun Q."/>
            <person name="Mori K."/>
        </authorList>
    </citation>
    <scope>NUCLEOTIDE SEQUENCE</scope>
    <source>
        <strain evidence="2">NBRC 103408</strain>
    </source>
</reference>
<gene>
    <name evidence="2" type="ORF">GCM10007924_27030</name>
</gene>
<evidence type="ECO:0000313" key="2">
    <source>
        <dbReference type="EMBL" id="GLQ07482.1"/>
    </source>
</evidence>